<keyword evidence="8" id="KW-1133">Transmembrane helix</keyword>
<dbReference type="GO" id="GO:0140021">
    <property type="term" value="P:mitochondrial ADP transmembrane transport"/>
    <property type="evidence" value="ECO:0007669"/>
    <property type="project" value="InterPro"/>
</dbReference>
<evidence type="ECO:0000256" key="1">
    <source>
        <dbReference type="ARBA" id="ARBA00004448"/>
    </source>
</evidence>
<evidence type="ECO:0000256" key="3">
    <source>
        <dbReference type="ARBA" id="ARBA00022448"/>
    </source>
</evidence>
<protein>
    <recommendedName>
        <fullName evidence="14">ADP/ATP translocase</fullName>
    </recommendedName>
    <alternativeName>
        <fullName evidence="14">ADP,ATP carrier protein</fullName>
    </alternativeName>
</protein>
<evidence type="ECO:0000256" key="11">
    <source>
        <dbReference type="ARBA" id="ARBA00024143"/>
    </source>
</evidence>
<keyword evidence="16" id="KW-1185">Reference proteome</keyword>
<keyword evidence="5 12" id="KW-0812">Transmembrane</keyword>
<feature type="repeat" description="Solcar" evidence="12">
    <location>
        <begin position="40"/>
        <end position="113"/>
    </location>
</feature>
<dbReference type="Proteomes" id="UP001280121">
    <property type="component" value="Unassembled WGS sequence"/>
</dbReference>
<proteinExistence type="inferred from homology"/>
<keyword evidence="7" id="KW-0999">Mitochondrion inner membrane</keyword>
<evidence type="ECO:0000256" key="10">
    <source>
        <dbReference type="ARBA" id="ARBA00023136"/>
    </source>
</evidence>
<dbReference type="GO" id="GO:0005743">
    <property type="term" value="C:mitochondrial inner membrane"/>
    <property type="evidence" value="ECO:0007669"/>
    <property type="project" value="UniProtKB-SubCell"/>
</dbReference>
<accession>A0AAD9TLN3</accession>
<evidence type="ECO:0000256" key="13">
    <source>
        <dbReference type="RuleBase" id="RU000488"/>
    </source>
</evidence>
<keyword evidence="3 13" id="KW-0813">Transport</keyword>
<dbReference type="InterPro" id="IPR023395">
    <property type="entry name" value="MCP_dom_sf"/>
</dbReference>
<dbReference type="GO" id="GO:0005471">
    <property type="term" value="F:ATP:ADP antiporter activity"/>
    <property type="evidence" value="ECO:0007669"/>
    <property type="project" value="UniProtKB-UniRule"/>
</dbReference>
<comment type="catalytic activity">
    <reaction evidence="11">
        <text>ADP(in) + ATP(out) = ADP(out) + ATP(in)</text>
        <dbReference type="Rhea" id="RHEA:34999"/>
        <dbReference type="ChEBI" id="CHEBI:30616"/>
        <dbReference type="ChEBI" id="CHEBI:456216"/>
    </reaction>
    <physiologicalReaction direction="left-to-right" evidence="11">
        <dbReference type="Rhea" id="RHEA:35000"/>
    </physiologicalReaction>
</comment>
<keyword evidence="9" id="KW-0496">Mitochondrion</keyword>
<evidence type="ECO:0000256" key="4">
    <source>
        <dbReference type="ARBA" id="ARBA00022449"/>
    </source>
</evidence>
<evidence type="ECO:0000313" key="15">
    <source>
        <dbReference type="EMBL" id="KAK2638321.1"/>
    </source>
</evidence>
<dbReference type="PANTHER" id="PTHR45635">
    <property type="entry name" value="ADP,ATP CARRIER PROTEIN 1-RELATED-RELATED"/>
    <property type="match status" value="1"/>
</dbReference>
<comment type="subcellular location">
    <subcellularLocation>
        <location evidence="14">Membrane</location>
        <topology evidence="14">Multi-pass membrane protein</topology>
    </subcellularLocation>
    <subcellularLocation>
        <location evidence="1">Mitochondrion inner membrane</location>
        <topology evidence="1">Multi-pass membrane protein</topology>
    </subcellularLocation>
</comment>
<dbReference type="PROSITE" id="PS50920">
    <property type="entry name" value="SOLCAR"/>
    <property type="match status" value="1"/>
</dbReference>
<keyword evidence="10 12" id="KW-0472">Membrane</keyword>
<keyword evidence="6" id="KW-0677">Repeat</keyword>
<evidence type="ECO:0000256" key="12">
    <source>
        <dbReference type="PROSITE-ProRule" id="PRU00282"/>
    </source>
</evidence>
<dbReference type="AlphaFoldDB" id="A0AAD9TLN3"/>
<comment type="subunit">
    <text evidence="14">Monomer.</text>
</comment>
<evidence type="ECO:0000256" key="5">
    <source>
        <dbReference type="ARBA" id="ARBA00022692"/>
    </source>
</evidence>
<dbReference type="EMBL" id="JANJYI010000008">
    <property type="protein sequence ID" value="KAK2638321.1"/>
    <property type="molecule type" value="Genomic_DNA"/>
</dbReference>
<evidence type="ECO:0000256" key="9">
    <source>
        <dbReference type="ARBA" id="ARBA00023128"/>
    </source>
</evidence>
<keyword evidence="4" id="KW-0050">Antiport</keyword>
<comment type="similarity">
    <text evidence="2 13">Belongs to the mitochondrial carrier (TC 2.A.29) family.</text>
</comment>
<evidence type="ECO:0000256" key="14">
    <source>
        <dbReference type="RuleBase" id="RU368008"/>
    </source>
</evidence>
<evidence type="ECO:0000256" key="8">
    <source>
        <dbReference type="ARBA" id="ARBA00022989"/>
    </source>
</evidence>
<comment type="caution">
    <text evidence="15">The sequence shown here is derived from an EMBL/GenBank/DDBJ whole genome shotgun (WGS) entry which is preliminary data.</text>
</comment>
<comment type="function">
    <text evidence="14">Catalyzes the exchange of ADP and ATP across the membrane.</text>
</comment>
<name>A0AAD9TLN3_9ROSI</name>
<dbReference type="Gene3D" id="1.50.40.10">
    <property type="entry name" value="Mitochondrial carrier domain"/>
    <property type="match status" value="1"/>
</dbReference>
<dbReference type="SUPFAM" id="SSF103506">
    <property type="entry name" value="Mitochondrial carrier"/>
    <property type="match status" value="1"/>
</dbReference>
<evidence type="ECO:0000256" key="6">
    <source>
        <dbReference type="ARBA" id="ARBA00022737"/>
    </source>
</evidence>
<gene>
    <name evidence="15" type="ORF">Ddye_026116</name>
</gene>
<dbReference type="GO" id="GO:1990544">
    <property type="term" value="P:mitochondrial ATP transmembrane transport"/>
    <property type="evidence" value="ECO:0007669"/>
    <property type="project" value="InterPro"/>
</dbReference>
<reference evidence="15" key="1">
    <citation type="journal article" date="2023" name="Plant J.">
        <title>Genome sequences and population genomics provide insights into the demographic history, inbreeding, and mutation load of two 'living fossil' tree species of Dipteronia.</title>
        <authorList>
            <person name="Feng Y."/>
            <person name="Comes H.P."/>
            <person name="Chen J."/>
            <person name="Zhu S."/>
            <person name="Lu R."/>
            <person name="Zhang X."/>
            <person name="Li P."/>
            <person name="Qiu J."/>
            <person name="Olsen K.M."/>
            <person name="Qiu Y."/>
        </authorList>
    </citation>
    <scope>NUCLEOTIDE SEQUENCE</scope>
    <source>
        <strain evidence="15">KIB01</strain>
    </source>
</reference>
<sequence>MTGRSRGLARRLGVPWWAGPPDLVPAPPHGACHGPGLGMARFLHRSCQARPVGFVDRPDRSVSDRSIITPLDAFSQIVKNEGATSLFKGASANILRAVASASVLVGYDKLQLILLGKKCESGGG</sequence>
<dbReference type="PANTHER" id="PTHR45635:SF14">
    <property type="entry name" value="ADP_ATP TRANSLOCASE"/>
    <property type="match status" value="1"/>
</dbReference>
<evidence type="ECO:0000256" key="2">
    <source>
        <dbReference type="ARBA" id="ARBA00006375"/>
    </source>
</evidence>
<evidence type="ECO:0000256" key="7">
    <source>
        <dbReference type="ARBA" id="ARBA00022792"/>
    </source>
</evidence>
<organism evidence="15 16">
    <name type="scientific">Dipteronia dyeriana</name>
    <dbReference type="NCBI Taxonomy" id="168575"/>
    <lineage>
        <taxon>Eukaryota</taxon>
        <taxon>Viridiplantae</taxon>
        <taxon>Streptophyta</taxon>
        <taxon>Embryophyta</taxon>
        <taxon>Tracheophyta</taxon>
        <taxon>Spermatophyta</taxon>
        <taxon>Magnoliopsida</taxon>
        <taxon>eudicotyledons</taxon>
        <taxon>Gunneridae</taxon>
        <taxon>Pentapetalae</taxon>
        <taxon>rosids</taxon>
        <taxon>malvids</taxon>
        <taxon>Sapindales</taxon>
        <taxon>Sapindaceae</taxon>
        <taxon>Hippocastanoideae</taxon>
        <taxon>Acereae</taxon>
        <taxon>Dipteronia</taxon>
    </lineage>
</organism>
<dbReference type="InterPro" id="IPR018108">
    <property type="entry name" value="MCP_transmembrane"/>
</dbReference>
<evidence type="ECO:0000313" key="16">
    <source>
        <dbReference type="Proteomes" id="UP001280121"/>
    </source>
</evidence>
<dbReference type="InterPro" id="IPR002113">
    <property type="entry name" value="ADT_euk_type"/>
</dbReference>
<dbReference type="Pfam" id="PF00153">
    <property type="entry name" value="Mito_carr"/>
    <property type="match status" value="1"/>
</dbReference>